<proteinExistence type="predicted"/>
<accession>A0A343A6X6</accession>
<protein>
    <submittedName>
        <fullName evidence="4">Ribosomal protein S10</fullName>
    </submittedName>
</protein>
<reference evidence="4" key="1">
    <citation type="journal article" date="2016" name="Mitochondrial DNA Part B Resour">
        <title>Complete mitochondrial genome of biraphid benthic diatom, Navicula ramosissima (Naviculales, Bacillariophyceae).</title>
        <authorList>
            <person name="An S.M."/>
            <person name="Noh J.H."/>
            <person name="Lee H.R."/>
            <person name="Choi D.H."/>
            <person name="Lee J.H."/>
            <person name="Yang E.C."/>
        </authorList>
    </citation>
    <scope>NUCLEOTIDE SEQUENCE</scope>
</reference>
<dbReference type="GeneID" id="30218164"/>
<evidence type="ECO:0000256" key="1">
    <source>
        <dbReference type="ARBA" id="ARBA00022980"/>
    </source>
</evidence>
<dbReference type="Gene3D" id="3.30.70.600">
    <property type="entry name" value="Ribosomal protein S10 domain"/>
    <property type="match status" value="1"/>
</dbReference>
<dbReference type="GO" id="GO:1990904">
    <property type="term" value="C:ribonucleoprotein complex"/>
    <property type="evidence" value="ECO:0007669"/>
    <property type="project" value="UniProtKB-KW"/>
</dbReference>
<dbReference type="GO" id="GO:0005840">
    <property type="term" value="C:ribosome"/>
    <property type="evidence" value="ECO:0007669"/>
    <property type="project" value="UniProtKB-KW"/>
</dbReference>
<keyword evidence="4" id="KW-0496">Mitochondrion</keyword>
<geneLocation type="mitochondrion" evidence="4"/>
<keyword evidence="1 4" id="KW-0689">Ribosomal protein</keyword>
<evidence type="ECO:0000256" key="2">
    <source>
        <dbReference type="ARBA" id="ARBA00023274"/>
    </source>
</evidence>
<keyword evidence="2" id="KW-0687">Ribonucleoprotein</keyword>
<dbReference type="Pfam" id="PF00338">
    <property type="entry name" value="Ribosomal_S10"/>
    <property type="match status" value="1"/>
</dbReference>
<sequence length="80" mass="9656">MINYKLIKLYSKDKKSLKQFEEFLKKLNKKWKNINVNIKAKKRKKQRITLLKSPHVNKKAQTHFQSIIYSADIKMFTVKC</sequence>
<dbReference type="AlphaFoldDB" id="A0A343A6X6"/>
<evidence type="ECO:0000259" key="3">
    <source>
        <dbReference type="Pfam" id="PF00338"/>
    </source>
</evidence>
<dbReference type="InterPro" id="IPR036838">
    <property type="entry name" value="Ribosomal_uS10_dom_sf"/>
</dbReference>
<feature type="domain" description="Small ribosomal subunit protein uS10" evidence="3">
    <location>
        <begin position="7"/>
        <end position="75"/>
    </location>
</feature>
<dbReference type="EMBL" id="KX343079">
    <property type="protein sequence ID" value="AOY40414.1"/>
    <property type="molecule type" value="Genomic_DNA"/>
</dbReference>
<organism evidence="4">
    <name type="scientific">Navicula ramosissima</name>
    <dbReference type="NCBI Taxonomy" id="265559"/>
    <lineage>
        <taxon>Eukaryota</taxon>
        <taxon>Sar</taxon>
        <taxon>Stramenopiles</taxon>
        <taxon>Ochrophyta</taxon>
        <taxon>Bacillariophyta</taxon>
        <taxon>Bacillariophyceae</taxon>
        <taxon>Bacillariophycidae</taxon>
        <taxon>Naviculales</taxon>
        <taxon>Naviculaceae</taxon>
        <taxon>Navicula</taxon>
    </lineage>
</organism>
<dbReference type="InterPro" id="IPR027486">
    <property type="entry name" value="Ribosomal_uS10_dom"/>
</dbReference>
<dbReference type="RefSeq" id="YP_009317736.1">
    <property type="nucleotide sequence ID" value="NC_031848.1"/>
</dbReference>
<evidence type="ECO:0000313" key="4">
    <source>
        <dbReference type="EMBL" id="AOY40414.1"/>
    </source>
</evidence>
<name>A0A343A6X6_9STRA</name>
<dbReference type="SUPFAM" id="SSF54999">
    <property type="entry name" value="Ribosomal protein S10"/>
    <property type="match status" value="1"/>
</dbReference>
<gene>
    <name evidence="4" type="primary">rps10</name>
    <name evidence="4" type="ORF">Nram.m03</name>
</gene>